<accession>A0A9W6UEN4</accession>
<proteinExistence type="predicted"/>
<dbReference type="EMBL" id="BSFQ01000061">
    <property type="protein sequence ID" value="GLL15965.1"/>
    <property type="molecule type" value="Genomic_DNA"/>
</dbReference>
<comment type="caution">
    <text evidence="1">The sequence shown here is derived from an EMBL/GenBank/DDBJ whole genome shotgun (WGS) entry which is preliminary data.</text>
</comment>
<reference evidence="1" key="1">
    <citation type="journal article" date="2014" name="Int. J. Syst. Evol. Microbiol.">
        <title>Complete genome sequence of Corynebacterium casei LMG S-19264T (=DSM 44701T), isolated from a smear-ripened cheese.</title>
        <authorList>
            <consortium name="US DOE Joint Genome Institute (JGI-PGF)"/>
            <person name="Walter F."/>
            <person name="Albersmeier A."/>
            <person name="Kalinowski J."/>
            <person name="Ruckert C."/>
        </authorList>
    </citation>
    <scope>NUCLEOTIDE SEQUENCE</scope>
    <source>
        <strain evidence="1">VKM Ac-1069</strain>
    </source>
</reference>
<reference evidence="1" key="2">
    <citation type="submission" date="2023-01" db="EMBL/GenBank/DDBJ databases">
        <authorList>
            <person name="Sun Q."/>
            <person name="Evtushenko L."/>
        </authorList>
    </citation>
    <scope>NUCLEOTIDE SEQUENCE</scope>
    <source>
        <strain evidence="1">VKM Ac-1069</strain>
    </source>
</reference>
<dbReference type="Proteomes" id="UP001143463">
    <property type="component" value="Unassembled WGS sequence"/>
</dbReference>
<dbReference type="Pfam" id="PF20181">
    <property type="entry name" value="DUF6544"/>
    <property type="match status" value="1"/>
</dbReference>
<evidence type="ECO:0000313" key="2">
    <source>
        <dbReference type="Proteomes" id="UP001143463"/>
    </source>
</evidence>
<sequence length="258" mass="28270">MSVRRLDRAVRALALPWDPAERPAVTAADLAGLPGPAQRYLRAMGVPGRPRPRSFRVRLRARFRLRRTGGPLPCAAWQYNLADPVVRVFVMRLRVAGVVPMLGTDTYLGGHGRMRGTLLGLVPVAEGRGPEFDLGELATWVDDACLLAPGMLLTPAATWSPVDDSSFDVTVADSGLTVTVRLTVDELGRLLDVSTTDRYLALPSGPVRARWTTPVDGWECVGGHLLPARARAVWHLDDGDFCYVDGRFEDLRLEVPPR</sequence>
<dbReference type="AlphaFoldDB" id="A0A9W6UEN4"/>
<gene>
    <name evidence="1" type="ORF">GCM10017577_71190</name>
</gene>
<dbReference type="RefSeq" id="WP_037053860.1">
    <property type="nucleotide sequence ID" value="NZ_BSFQ01000061.1"/>
</dbReference>
<keyword evidence="2" id="KW-1185">Reference proteome</keyword>
<dbReference type="InterPro" id="IPR046674">
    <property type="entry name" value="DUF6544"/>
</dbReference>
<name>A0A9W6UEN4_9PSEU</name>
<evidence type="ECO:0000313" key="1">
    <source>
        <dbReference type="EMBL" id="GLL15965.1"/>
    </source>
</evidence>
<protein>
    <submittedName>
        <fullName evidence="1">Uncharacterized protein</fullName>
    </submittedName>
</protein>
<organism evidence="1 2">
    <name type="scientific">Pseudonocardia halophobica</name>
    <dbReference type="NCBI Taxonomy" id="29401"/>
    <lineage>
        <taxon>Bacteria</taxon>
        <taxon>Bacillati</taxon>
        <taxon>Actinomycetota</taxon>
        <taxon>Actinomycetes</taxon>
        <taxon>Pseudonocardiales</taxon>
        <taxon>Pseudonocardiaceae</taxon>
        <taxon>Pseudonocardia</taxon>
    </lineage>
</organism>